<dbReference type="PANTHER" id="PTHR13561">
    <property type="entry name" value="DNA REPLICATION REGULATOR DPB11-RELATED"/>
    <property type="match status" value="1"/>
</dbReference>
<feature type="compositionally biased region" description="Polar residues" evidence="2">
    <location>
        <begin position="553"/>
        <end position="570"/>
    </location>
</feature>
<dbReference type="STRING" id="1507870.A0A1V8TTG1"/>
<dbReference type="InterPro" id="IPR001357">
    <property type="entry name" value="BRCT_dom"/>
</dbReference>
<dbReference type="SUPFAM" id="SSF52113">
    <property type="entry name" value="BRCT domain"/>
    <property type="match status" value="3"/>
</dbReference>
<evidence type="ECO:0000313" key="5">
    <source>
        <dbReference type="Proteomes" id="UP000192596"/>
    </source>
</evidence>
<evidence type="ECO:0000256" key="2">
    <source>
        <dbReference type="SAM" id="MobiDB-lite"/>
    </source>
</evidence>
<feature type="compositionally biased region" description="Basic and acidic residues" evidence="2">
    <location>
        <begin position="529"/>
        <end position="540"/>
    </location>
</feature>
<dbReference type="GO" id="GO:0007095">
    <property type="term" value="P:mitotic G2 DNA damage checkpoint signaling"/>
    <property type="evidence" value="ECO:0007669"/>
    <property type="project" value="TreeGrafter"/>
</dbReference>
<dbReference type="GO" id="GO:0033314">
    <property type="term" value="P:mitotic DNA replication checkpoint signaling"/>
    <property type="evidence" value="ECO:0007669"/>
    <property type="project" value="TreeGrafter"/>
</dbReference>
<name>A0A1V8TTG1_9PEZI</name>
<keyword evidence="5" id="KW-1185">Reference proteome</keyword>
<feature type="domain" description="BRCT" evidence="3">
    <location>
        <begin position="421"/>
        <end position="504"/>
    </location>
</feature>
<dbReference type="Proteomes" id="UP000192596">
    <property type="component" value="Unassembled WGS sequence"/>
</dbReference>
<sequence length="820" mass="89271">MAAHSAVIPDEQLPLQHVVLCSTSLSQDDRTRLAKLATEMGAAHRLDLTGDVTHLLVGDINTSKYKYVAKQRPDIKVLHPDWVMAIQQIWTAGTDVDVTALDKEYQLPALSGLKVSVTGFIDTDERLAIAEMVKTNGAEYHGDMTKQVTHLIVAKPEGAKYAAAKAWGVATVSAKWLSDSLTRGMALDPGLYDPTMPEAEQGIGAFITEVRPRVSSLKRARDSESQEEGDTGPRKLRRSASSRLQSHSQNVWQGISVDDSEVQPLDQSGFSLGDEDSQHTMGHEAHTPSDSRPASFTAPYPTQVVQRPQGFFAGLHILLHGFGSAQYQRVVGFLTGNGAVVLADKDELQYAKSRPHYRATFVLVPHDLADRPGFLDNVSVDTIIATQWWVERCMRSKALLHPKSDVMSRPRWDLLIDGMVGMSICSSGFDSVDLRHIAKTVQANDATYVERLDEGPKVLVSGSEMLHPEKAKYAAWKKVPVVTAAWLWDSFMQRHMLDIEAYRIAPPTLDSQETGASSAAASPTASITRTERLKANKDPPARLSNTRKRHATPSLQLYASRPTPMTSNKQAGPFIHEDDDNSPVIMEPPLVEAAAPMQQGSQSRSQPLQDIPPNASPRKPDRDREVVQIDGDDEPHAYRPKETRASPPTSNASQHPPSPAKPAELEYTADLQALIEQRRVSRPGSSSIIQPPLQRLKSRRLGRATSGSSLNPRSLSGTSIDQAIATRHQLADGVGEFADDADDIAPTHSAPEPPSTQLGYDTPEAAATKLHMEKHMGPSFSDAPRGLRVASLGTVKDSGPSGLGSRVAGAAGRTKGRTRR</sequence>
<dbReference type="PROSITE" id="PS50172">
    <property type="entry name" value="BRCT"/>
    <property type="match status" value="4"/>
</dbReference>
<protein>
    <recommendedName>
        <fullName evidence="3">BRCT domain-containing protein</fullName>
    </recommendedName>
</protein>
<evidence type="ECO:0000259" key="3">
    <source>
        <dbReference type="PROSITE" id="PS50172"/>
    </source>
</evidence>
<feature type="compositionally biased region" description="Polar residues" evidence="2">
    <location>
        <begin position="705"/>
        <end position="721"/>
    </location>
</feature>
<dbReference type="SMART" id="SM00292">
    <property type="entry name" value="BRCT"/>
    <property type="match status" value="4"/>
</dbReference>
<dbReference type="EMBL" id="NAJO01000001">
    <property type="protein sequence ID" value="OQO14685.1"/>
    <property type="molecule type" value="Genomic_DNA"/>
</dbReference>
<feature type="compositionally biased region" description="Polar residues" evidence="2">
    <location>
        <begin position="598"/>
        <end position="608"/>
    </location>
</feature>
<feature type="domain" description="BRCT" evidence="3">
    <location>
        <begin position="18"/>
        <end position="84"/>
    </location>
</feature>
<reference evidence="5" key="1">
    <citation type="submission" date="2017-03" db="EMBL/GenBank/DDBJ databases">
        <title>Genomes of endolithic fungi from Antarctica.</title>
        <authorList>
            <person name="Coleine C."/>
            <person name="Masonjones S."/>
            <person name="Stajich J.E."/>
        </authorList>
    </citation>
    <scope>NUCLEOTIDE SEQUENCE [LARGE SCALE GENOMIC DNA]</scope>
    <source>
        <strain evidence="5">CCFEE 5527</strain>
    </source>
</reference>
<gene>
    <name evidence="4" type="ORF">B0A48_00066</name>
</gene>
<dbReference type="InterPro" id="IPR059215">
    <property type="entry name" value="BRCT2_TopBP1-like"/>
</dbReference>
<feature type="compositionally biased region" description="Basic and acidic residues" evidence="2">
    <location>
        <begin position="618"/>
        <end position="627"/>
    </location>
</feature>
<feature type="compositionally biased region" description="Basic and acidic residues" evidence="2">
    <location>
        <begin position="634"/>
        <end position="644"/>
    </location>
</feature>
<proteinExistence type="predicted"/>
<comment type="caution">
    <text evidence="4">The sequence shown here is derived from an EMBL/GenBank/DDBJ whole genome shotgun (WGS) entry which is preliminary data.</text>
</comment>
<evidence type="ECO:0000313" key="4">
    <source>
        <dbReference type="EMBL" id="OQO14685.1"/>
    </source>
</evidence>
<dbReference type="InParanoid" id="A0A1V8TTG1"/>
<feature type="region of interest" description="Disordered" evidence="2">
    <location>
        <begin position="739"/>
        <end position="761"/>
    </location>
</feature>
<dbReference type="AlphaFoldDB" id="A0A1V8TTG1"/>
<feature type="compositionally biased region" description="Polar residues" evidence="2">
    <location>
        <begin position="646"/>
        <end position="655"/>
    </location>
</feature>
<evidence type="ECO:0000256" key="1">
    <source>
        <dbReference type="ARBA" id="ARBA00022737"/>
    </source>
</evidence>
<feature type="region of interest" description="Disordered" evidence="2">
    <location>
        <begin position="263"/>
        <end position="297"/>
    </location>
</feature>
<dbReference type="OrthoDB" id="251770at2759"/>
<feature type="compositionally biased region" description="Basic and acidic residues" evidence="2">
    <location>
        <begin position="276"/>
        <end position="289"/>
    </location>
</feature>
<keyword evidence="1" id="KW-0677">Repeat</keyword>
<dbReference type="PANTHER" id="PTHR13561:SF20">
    <property type="entry name" value="DNA TOPOISOMERASE 2-BINDING PROTEIN 1"/>
    <property type="match status" value="1"/>
</dbReference>
<dbReference type="Pfam" id="PF00533">
    <property type="entry name" value="BRCT"/>
    <property type="match status" value="1"/>
</dbReference>
<dbReference type="Gene3D" id="3.40.50.10190">
    <property type="entry name" value="BRCT domain"/>
    <property type="match status" value="4"/>
</dbReference>
<dbReference type="FunCoup" id="A0A1V8TTG1">
    <property type="interactions" value="47"/>
</dbReference>
<feature type="region of interest" description="Disordered" evidence="2">
    <location>
        <begin position="792"/>
        <end position="820"/>
    </location>
</feature>
<feature type="region of interest" description="Disordered" evidence="2">
    <location>
        <begin position="510"/>
        <end position="721"/>
    </location>
</feature>
<feature type="domain" description="BRCT" evidence="3">
    <location>
        <begin position="105"/>
        <end position="194"/>
    </location>
</feature>
<feature type="compositionally biased region" description="Low complexity" evidence="2">
    <location>
        <begin position="514"/>
        <end position="528"/>
    </location>
</feature>
<accession>A0A1V8TTG1</accession>
<dbReference type="InterPro" id="IPR036420">
    <property type="entry name" value="BRCT_dom_sf"/>
</dbReference>
<dbReference type="Pfam" id="PF12738">
    <property type="entry name" value="PTCB-BRCT"/>
    <property type="match status" value="2"/>
</dbReference>
<dbReference type="GO" id="GO:0006270">
    <property type="term" value="P:DNA replication initiation"/>
    <property type="evidence" value="ECO:0007669"/>
    <property type="project" value="TreeGrafter"/>
</dbReference>
<dbReference type="CDD" id="cd17731">
    <property type="entry name" value="BRCT_TopBP1_rpt2_like"/>
    <property type="match status" value="1"/>
</dbReference>
<organism evidence="4 5">
    <name type="scientific">Cryoendolithus antarcticus</name>
    <dbReference type="NCBI Taxonomy" id="1507870"/>
    <lineage>
        <taxon>Eukaryota</taxon>
        <taxon>Fungi</taxon>
        <taxon>Dikarya</taxon>
        <taxon>Ascomycota</taxon>
        <taxon>Pezizomycotina</taxon>
        <taxon>Dothideomycetes</taxon>
        <taxon>Dothideomycetidae</taxon>
        <taxon>Cladosporiales</taxon>
        <taxon>Cladosporiaceae</taxon>
        <taxon>Cryoendolithus</taxon>
    </lineage>
</organism>
<feature type="region of interest" description="Disordered" evidence="2">
    <location>
        <begin position="214"/>
        <end position="249"/>
    </location>
</feature>
<feature type="domain" description="BRCT" evidence="3">
    <location>
        <begin position="307"/>
        <end position="407"/>
    </location>
</feature>